<protein>
    <submittedName>
        <fullName evidence="1">Uncharacterized protein</fullName>
    </submittedName>
</protein>
<name>A0A3P7JVR4_STRVU</name>
<feature type="non-terminal residue" evidence="1">
    <location>
        <position position="1"/>
    </location>
</feature>
<sequence length="330" mass="32729">TEDNSIDEGVLDGFSADVEEEARGVDPVPVDVGMKEVDSVIVLELPSGALLVDSLAGSAVFCPWLVDTATVVDVGSAVVDVTTFSPCVTFSISSLPSVLKPTDPVVSVPIVVVSVALGAGVVTAPDVVMKGTEVLGSVVTSLVTFAAAGVVEPSDAAEGLEDSTFLAEEGVVVALVAGSPLVPSVELAISVVGDTDGRDESVTDALGAGVVTAPDVVVKGTEVPGSVVTSLVTLAAAGIVELPSDAAEGLEDSTLSAEEGVVVSLVAGSPLVPSVELAISVVGDTDGRDEGVTGSALISFSVDEVVDSPPLVMVAAVEVSEDLGVVKDVP</sequence>
<keyword evidence="2" id="KW-1185">Reference proteome</keyword>
<gene>
    <name evidence="1" type="ORF">SVUK_LOCUS17992</name>
</gene>
<evidence type="ECO:0000313" key="1">
    <source>
        <dbReference type="EMBL" id="VDM82994.1"/>
    </source>
</evidence>
<organism evidence="1 2">
    <name type="scientific">Strongylus vulgaris</name>
    <name type="common">Blood worm</name>
    <dbReference type="NCBI Taxonomy" id="40348"/>
    <lineage>
        <taxon>Eukaryota</taxon>
        <taxon>Metazoa</taxon>
        <taxon>Ecdysozoa</taxon>
        <taxon>Nematoda</taxon>
        <taxon>Chromadorea</taxon>
        <taxon>Rhabditida</taxon>
        <taxon>Rhabditina</taxon>
        <taxon>Rhabditomorpha</taxon>
        <taxon>Strongyloidea</taxon>
        <taxon>Strongylidae</taxon>
        <taxon>Strongylus</taxon>
    </lineage>
</organism>
<dbReference type="EMBL" id="UYYB01120489">
    <property type="protein sequence ID" value="VDM82994.1"/>
    <property type="molecule type" value="Genomic_DNA"/>
</dbReference>
<reference evidence="1 2" key="1">
    <citation type="submission" date="2018-11" db="EMBL/GenBank/DDBJ databases">
        <authorList>
            <consortium name="Pathogen Informatics"/>
        </authorList>
    </citation>
    <scope>NUCLEOTIDE SEQUENCE [LARGE SCALE GENOMIC DNA]</scope>
</reference>
<dbReference type="AlphaFoldDB" id="A0A3P7JVR4"/>
<dbReference type="Proteomes" id="UP000270094">
    <property type="component" value="Unassembled WGS sequence"/>
</dbReference>
<evidence type="ECO:0000313" key="2">
    <source>
        <dbReference type="Proteomes" id="UP000270094"/>
    </source>
</evidence>
<accession>A0A3P7JVR4</accession>
<proteinExistence type="predicted"/>